<comment type="caution">
    <text evidence="5">The sequence shown here is derived from an EMBL/GenBank/DDBJ whole genome shotgun (WGS) entry which is preliminary data.</text>
</comment>
<protein>
    <recommendedName>
        <fullName evidence="4">Integrase catalytic domain-containing protein</fullName>
    </recommendedName>
</protein>
<dbReference type="InterPro" id="IPR054722">
    <property type="entry name" value="PolX-like_BBD"/>
</dbReference>
<feature type="domain" description="Integrase catalytic" evidence="4">
    <location>
        <begin position="1135"/>
        <end position="1278"/>
    </location>
</feature>
<proteinExistence type="predicted"/>
<dbReference type="AlphaFoldDB" id="A0A6L2KEQ0"/>
<dbReference type="InterPro" id="IPR012337">
    <property type="entry name" value="RNaseH-like_sf"/>
</dbReference>
<dbReference type="InterPro" id="IPR001584">
    <property type="entry name" value="Integrase_cat-core"/>
</dbReference>
<keyword evidence="1" id="KW-0378">Hydrolase</keyword>
<dbReference type="GO" id="GO:0006508">
    <property type="term" value="P:proteolysis"/>
    <property type="evidence" value="ECO:0007669"/>
    <property type="project" value="UniProtKB-KW"/>
</dbReference>
<dbReference type="GO" id="GO:0015074">
    <property type="term" value="P:DNA integration"/>
    <property type="evidence" value="ECO:0007669"/>
    <property type="project" value="InterPro"/>
</dbReference>
<feature type="coiled-coil region" evidence="2">
    <location>
        <begin position="621"/>
        <end position="683"/>
    </location>
</feature>
<dbReference type="InterPro" id="IPR025724">
    <property type="entry name" value="GAG-pre-integrase_dom"/>
</dbReference>
<feature type="region of interest" description="Disordered" evidence="3">
    <location>
        <begin position="894"/>
        <end position="918"/>
    </location>
</feature>
<dbReference type="PANTHER" id="PTHR42648:SF32">
    <property type="entry name" value="RIBONUCLEASE H-LIKE DOMAIN, GAG-PRE-INTEGRASE DOMAIN PROTEIN-RELATED"/>
    <property type="match status" value="1"/>
</dbReference>
<evidence type="ECO:0000259" key="4">
    <source>
        <dbReference type="PROSITE" id="PS50994"/>
    </source>
</evidence>
<keyword evidence="2" id="KW-0175">Coiled coil</keyword>
<dbReference type="Pfam" id="PF22936">
    <property type="entry name" value="Pol_BBD"/>
    <property type="match status" value="1"/>
</dbReference>
<evidence type="ECO:0000313" key="5">
    <source>
        <dbReference type="EMBL" id="GEU47856.1"/>
    </source>
</evidence>
<dbReference type="PANTHER" id="PTHR42648">
    <property type="entry name" value="TRANSPOSASE, PUTATIVE-RELATED"/>
    <property type="match status" value="1"/>
</dbReference>
<sequence>MKRVGTGFSGVITPLFETMMVQAPEKVGDISTNTQDILILTKPLSSQPQMKYKPKREQMEATEVPYTEPQAEERVPTPSHDPLPIGEDRLELNELMDICTKLSDRVLYLEQTKTKQAAKIKNLKKRVKKLEGKKKKKKRTHGLNRLYKLRLSARVESFEDEEGLDQGRIKDQDLFRVHDLDGDEVFIYVTTGENVEQDATIAKNVKEQESAKKQKLDEQVQAKVADDDTVELKRCLEIVPEDDVAIEATLISSKSPTINFNREDLKVLRGIVNERFKKTKPVDDMDNLLFQTLKTMFKHHVEDIIWKCQQGAVKVHNWKLYDSCRVYCVTTKNMVYYILIEKMYPFTNNILHQLWKDVRLLVDYEVEMAYDLLRLIRRQIKESIQSALADSHEELVEDKLNYLEHSIPAAPIPAHVGQQVAPEALAAHATGLQKLVSQLEIHGVSISQKDVNLKFLRSLPSEWKTHTLIWRNKTNLEDKSLDDLFNSLKIYESEVKHSSSLGTESHNLAFVSSTPTDSTNDSVSAAVNVSAVGTKLSASTLPNVDSLSNAVIYSFFASQSSSPQLDNEDLKQIDVDDLEEMDLKWQMAMLTMRARKECRFPKDSRRTAVAEPQRRNVPTGLESVEARLLVYKQNESVLEENIKLLNIEVQLRDTALTTLRQNIDTTEKERDDLNIKLEKFQTSSKRLTDLLASQTSEKAGLGWPPSNLYDRFVPSGGYHAVPSPVTGTFMPPKLDLVFHTPPSDENEHLAFNVQLISKDVPSFAQSSELVKSPRHSGQLFQALIPVAPTIPLRSNPHSKGSKKTKKTCFVYKSVDHLIKDYDFHARKLANRTYASRDIHKQYAPVNHSKFPLHKVPVAAPPKSQSVLTTATRTVSAVKPIFSVAQPKLAFHAISKSKSPPRRHLPHHLSSNPRTSPPRVTAAKASIVSAAKASIGNPQHALKDKGVIDNGCSRHMIGNMSYLSDFKELNGGYVAFGGNPKGGKITRKGKIKTEKLDFDDVYFVKELKFNLFTLPDASQVLLRVPRENNMYNVNLKNIVPSGDLTCLFAKATLDESNLWHRRLGHVNFKTINKLVKGNLVRGLPTKVFTNDNSCVACKKGKQQRASSTLDEYNLWHRRLGHVNFKTINKLVKGNLVRGLPTKVFTNDNSYVACKKGKQHRASCKSKAVSSVDQPLFRLYMDLFGPTFVKSLSKKSYYLVIIDDYSIFSWVFFLASKDETPPILKTFIIGLENLLSLKGIKREFSVPRTSQQNGITERKSRTLIEAARTLLADSLLPIPF</sequence>
<dbReference type="InterPro" id="IPR036397">
    <property type="entry name" value="RNaseH_sf"/>
</dbReference>
<keyword evidence="1" id="KW-0645">Protease</keyword>
<name>A0A6L2KEQ0_TANCI</name>
<dbReference type="PROSITE" id="PS50994">
    <property type="entry name" value="INTEGRASE"/>
    <property type="match status" value="1"/>
</dbReference>
<dbReference type="GO" id="GO:0003676">
    <property type="term" value="F:nucleic acid binding"/>
    <property type="evidence" value="ECO:0007669"/>
    <property type="project" value="InterPro"/>
</dbReference>
<dbReference type="InterPro" id="IPR039537">
    <property type="entry name" value="Retrotran_Ty1/copia-like"/>
</dbReference>
<dbReference type="GO" id="GO:0008233">
    <property type="term" value="F:peptidase activity"/>
    <property type="evidence" value="ECO:0007669"/>
    <property type="project" value="UniProtKB-KW"/>
</dbReference>
<dbReference type="Pfam" id="PF14223">
    <property type="entry name" value="Retrotran_gag_2"/>
    <property type="match status" value="1"/>
</dbReference>
<feature type="coiled-coil region" evidence="2">
    <location>
        <begin position="113"/>
        <end position="140"/>
    </location>
</feature>
<evidence type="ECO:0000256" key="3">
    <source>
        <dbReference type="SAM" id="MobiDB-lite"/>
    </source>
</evidence>
<evidence type="ECO:0000256" key="2">
    <source>
        <dbReference type="SAM" id="Coils"/>
    </source>
</evidence>
<feature type="region of interest" description="Disordered" evidence="3">
    <location>
        <begin position="48"/>
        <end position="84"/>
    </location>
</feature>
<gene>
    <name evidence="5" type="ORF">Tci_019834</name>
</gene>
<evidence type="ECO:0000256" key="1">
    <source>
        <dbReference type="ARBA" id="ARBA00022670"/>
    </source>
</evidence>
<dbReference type="EMBL" id="BKCJ010002334">
    <property type="protein sequence ID" value="GEU47856.1"/>
    <property type="molecule type" value="Genomic_DNA"/>
</dbReference>
<dbReference type="SUPFAM" id="SSF53098">
    <property type="entry name" value="Ribonuclease H-like"/>
    <property type="match status" value="1"/>
</dbReference>
<reference evidence="5" key="1">
    <citation type="journal article" date="2019" name="Sci. Rep.">
        <title>Draft genome of Tanacetum cinerariifolium, the natural source of mosquito coil.</title>
        <authorList>
            <person name="Yamashiro T."/>
            <person name="Shiraishi A."/>
            <person name="Satake H."/>
            <person name="Nakayama K."/>
        </authorList>
    </citation>
    <scope>NUCLEOTIDE SEQUENCE</scope>
</reference>
<accession>A0A6L2KEQ0</accession>
<dbReference type="Gene3D" id="3.30.420.10">
    <property type="entry name" value="Ribonuclease H-like superfamily/Ribonuclease H"/>
    <property type="match status" value="1"/>
</dbReference>
<organism evidence="5">
    <name type="scientific">Tanacetum cinerariifolium</name>
    <name type="common">Dalmatian daisy</name>
    <name type="synonym">Chrysanthemum cinerariifolium</name>
    <dbReference type="NCBI Taxonomy" id="118510"/>
    <lineage>
        <taxon>Eukaryota</taxon>
        <taxon>Viridiplantae</taxon>
        <taxon>Streptophyta</taxon>
        <taxon>Embryophyta</taxon>
        <taxon>Tracheophyta</taxon>
        <taxon>Spermatophyta</taxon>
        <taxon>Magnoliopsida</taxon>
        <taxon>eudicotyledons</taxon>
        <taxon>Gunneridae</taxon>
        <taxon>Pentapetalae</taxon>
        <taxon>asterids</taxon>
        <taxon>campanulids</taxon>
        <taxon>Asterales</taxon>
        <taxon>Asteraceae</taxon>
        <taxon>Asteroideae</taxon>
        <taxon>Anthemideae</taxon>
        <taxon>Anthemidinae</taxon>
        <taxon>Tanacetum</taxon>
    </lineage>
</organism>
<dbReference type="Pfam" id="PF13976">
    <property type="entry name" value="gag_pre-integrs"/>
    <property type="match status" value="2"/>
</dbReference>